<sequence>MNADHSLQPSLSQPDLPLINPTPSGGDEGGLDLTQVLGAIRRKLLLVAGVTTVVASAAVLKALTDTPVYEASFEILTKPVTLETQIISAANPNTLSNQEDVVAVSADEAKLKILTSPRVIDSVVEEIQANYSEDISSGEIVGGLSVKPTSPDILQVGYQHPDPEIVNIVLTTVAQAYLDFSLEERQSDILRGIAFLDEQLPQLRSRVDSLQVQLESLRQSYNLIDPEVQGQQLTQQVGTFAQEQLNIRVQLEEARLLYANLQQELNQQGETAASSLLKQETRYQSLLDQLLAIDTKLAEESILFLDGSPEIQYLQEQRQNLLPLLAQEGERVERQVASNIRELESRDQALGQAIGQLNQRIKELSSVARRYSDIQRELQIATDNLNQFLSKREALRIDVAQRQTPWELLTQPGKPRASAASVKRNLMLGTVLGLLLGIGAALVVDRLSSIIYTPKDLKSISKLPLLGIIPFNEYLEKYGPAASVATRLRQAGYIFDITNDEDELQAQASTPFVEAFRSLYASLRLLNPDRPLRSITTSSATPNAGKTTVSIHLGQAAAAMGQRVLLVDADLRRPSLHKQIGLRNNKGLTDLISSSDLEMEDVIQQVPLDENLYVVTAGTLPPDPTKVLSSQGMQRFMREVETKFDFVIYDMPPLLGFADAYLVGAHTNGFLMIVGLGKVKRFVVEQAVEELRVSGIPVLGMVANGAQESSITTYSYYQYYNQNGQVQPKNQEAADNRNGLISSIKDLSIVKSLTKR</sequence>
<evidence type="ECO:0000256" key="16">
    <source>
        <dbReference type="ARBA" id="ARBA00051245"/>
    </source>
</evidence>
<dbReference type="InterPro" id="IPR050445">
    <property type="entry name" value="Bact_polysacc_biosynth/exp"/>
</dbReference>
<evidence type="ECO:0000256" key="1">
    <source>
        <dbReference type="ARBA" id="ARBA00004429"/>
    </source>
</evidence>
<evidence type="ECO:0000256" key="4">
    <source>
        <dbReference type="ARBA" id="ARBA00008883"/>
    </source>
</evidence>
<evidence type="ECO:0000256" key="7">
    <source>
        <dbReference type="ARBA" id="ARBA00022519"/>
    </source>
</evidence>
<keyword evidence="12" id="KW-0067">ATP-binding</keyword>
<dbReference type="Gene3D" id="3.40.50.300">
    <property type="entry name" value="P-loop containing nucleotide triphosphate hydrolases"/>
    <property type="match status" value="1"/>
</dbReference>
<feature type="domain" description="AAA" evidence="20">
    <location>
        <begin position="544"/>
        <end position="657"/>
    </location>
</feature>
<evidence type="ECO:0000256" key="6">
    <source>
        <dbReference type="ARBA" id="ARBA00022475"/>
    </source>
</evidence>
<dbReference type="InterPro" id="IPR025669">
    <property type="entry name" value="AAA_dom"/>
</dbReference>
<protein>
    <recommendedName>
        <fullName evidence="5">non-specific protein-tyrosine kinase</fullName>
        <ecNumber evidence="5">2.7.10.2</ecNumber>
    </recommendedName>
</protein>
<keyword evidence="13" id="KW-1133">Transmembrane helix</keyword>
<keyword evidence="22" id="KW-1185">Reference proteome</keyword>
<feature type="domain" description="Polysaccharide chain length determinant N-terminal" evidence="19">
    <location>
        <begin position="31"/>
        <end position="126"/>
    </location>
</feature>
<dbReference type="NCBIfam" id="TIGR01007">
    <property type="entry name" value="eps_fam"/>
    <property type="match status" value="1"/>
</dbReference>
<organism evidence="21 22">
    <name type="scientific">Almyronema epifaneia S1</name>
    <dbReference type="NCBI Taxonomy" id="2991925"/>
    <lineage>
        <taxon>Bacteria</taxon>
        <taxon>Bacillati</taxon>
        <taxon>Cyanobacteriota</taxon>
        <taxon>Cyanophyceae</taxon>
        <taxon>Nodosilineales</taxon>
        <taxon>Nodosilineaceae</taxon>
        <taxon>Almyronema</taxon>
        <taxon>Almyronema epifaneia</taxon>
    </lineage>
</organism>
<evidence type="ECO:0000256" key="5">
    <source>
        <dbReference type="ARBA" id="ARBA00011903"/>
    </source>
</evidence>
<evidence type="ECO:0000256" key="2">
    <source>
        <dbReference type="ARBA" id="ARBA00006683"/>
    </source>
</evidence>
<reference evidence="21 22" key="1">
    <citation type="submission" date="2024-10" db="EMBL/GenBank/DDBJ databases">
        <authorList>
            <person name="Ratan Roy A."/>
            <person name="Morales Sandoval P.H."/>
            <person name="De Los Santos Villalobos S."/>
            <person name="Chakraborty S."/>
            <person name="Mukherjee J."/>
        </authorList>
    </citation>
    <scope>NUCLEOTIDE SEQUENCE [LARGE SCALE GENOMIC DNA]</scope>
    <source>
        <strain evidence="21 22">S1</strain>
    </source>
</reference>
<comment type="similarity">
    <text evidence="2">Belongs to the CpsC/CapA family.</text>
</comment>
<evidence type="ECO:0000259" key="20">
    <source>
        <dbReference type="Pfam" id="PF13614"/>
    </source>
</evidence>
<keyword evidence="17" id="KW-0175">Coiled coil</keyword>
<gene>
    <name evidence="21" type="ORF">ACFVKH_12350</name>
</gene>
<keyword evidence="11" id="KW-0418">Kinase</keyword>
<evidence type="ECO:0000256" key="14">
    <source>
        <dbReference type="ARBA" id="ARBA00023136"/>
    </source>
</evidence>
<dbReference type="EMBL" id="JBHZOL010000077">
    <property type="protein sequence ID" value="MFE4107077.1"/>
    <property type="molecule type" value="Genomic_DNA"/>
</dbReference>
<evidence type="ECO:0000256" key="18">
    <source>
        <dbReference type="SAM" id="MobiDB-lite"/>
    </source>
</evidence>
<dbReference type="Proteomes" id="UP001600165">
    <property type="component" value="Unassembled WGS sequence"/>
</dbReference>
<feature type="region of interest" description="Disordered" evidence="18">
    <location>
        <begin position="1"/>
        <end position="27"/>
    </location>
</feature>
<dbReference type="InterPro" id="IPR005702">
    <property type="entry name" value="Wzc-like_C"/>
</dbReference>
<keyword evidence="7" id="KW-0997">Cell inner membrane</keyword>
<dbReference type="Pfam" id="PF02706">
    <property type="entry name" value="Wzz"/>
    <property type="match status" value="1"/>
</dbReference>
<evidence type="ECO:0000256" key="3">
    <source>
        <dbReference type="ARBA" id="ARBA00007316"/>
    </source>
</evidence>
<keyword evidence="9" id="KW-0812">Transmembrane</keyword>
<evidence type="ECO:0000256" key="15">
    <source>
        <dbReference type="ARBA" id="ARBA00023137"/>
    </source>
</evidence>
<keyword evidence="6" id="KW-1003">Cell membrane</keyword>
<dbReference type="SUPFAM" id="SSF52540">
    <property type="entry name" value="P-loop containing nucleoside triphosphate hydrolases"/>
    <property type="match status" value="1"/>
</dbReference>
<evidence type="ECO:0000313" key="22">
    <source>
        <dbReference type="Proteomes" id="UP001600165"/>
    </source>
</evidence>
<dbReference type="InterPro" id="IPR027417">
    <property type="entry name" value="P-loop_NTPase"/>
</dbReference>
<keyword evidence="15" id="KW-0829">Tyrosine-protein kinase</keyword>
<dbReference type="RefSeq" id="WP_377965449.1">
    <property type="nucleotide sequence ID" value="NZ_JBHZOL010000077.1"/>
</dbReference>
<keyword evidence="10" id="KW-0547">Nucleotide-binding</keyword>
<dbReference type="InterPro" id="IPR003856">
    <property type="entry name" value="LPS_length_determ_N"/>
</dbReference>
<evidence type="ECO:0000256" key="8">
    <source>
        <dbReference type="ARBA" id="ARBA00022679"/>
    </source>
</evidence>
<dbReference type="PANTHER" id="PTHR32309:SF13">
    <property type="entry name" value="FERRIC ENTEROBACTIN TRANSPORT PROTEIN FEPE"/>
    <property type="match status" value="1"/>
</dbReference>
<accession>A0ABW6IHE2</accession>
<evidence type="ECO:0000256" key="17">
    <source>
        <dbReference type="SAM" id="Coils"/>
    </source>
</evidence>
<dbReference type="PANTHER" id="PTHR32309">
    <property type="entry name" value="TYROSINE-PROTEIN KINASE"/>
    <property type="match status" value="1"/>
</dbReference>
<proteinExistence type="inferred from homology"/>
<evidence type="ECO:0000256" key="11">
    <source>
        <dbReference type="ARBA" id="ARBA00022777"/>
    </source>
</evidence>
<comment type="similarity">
    <text evidence="3">Belongs to the CpsD/CapB family.</text>
</comment>
<dbReference type="CDD" id="cd05387">
    <property type="entry name" value="BY-kinase"/>
    <property type="match status" value="1"/>
</dbReference>
<keyword evidence="8" id="KW-0808">Transferase</keyword>
<evidence type="ECO:0000256" key="12">
    <source>
        <dbReference type="ARBA" id="ARBA00022840"/>
    </source>
</evidence>
<evidence type="ECO:0000259" key="19">
    <source>
        <dbReference type="Pfam" id="PF02706"/>
    </source>
</evidence>
<evidence type="ECO:0000256" key="9">
    <source>
        <dbReference type="ARBA" id="ARBA00022692"/>
    </source>
</evidence>
<evidence type="ECO:0000256" key="13">
    <source>
        <dbReference type="ARBA" id="ARBA00022989"/>
    </source>
</evidence>
<comment type="caution">
    <text evidence="21">The sequence shown here is derived from an EMBL/GenBank/DDBJ whole genome shotgun (WGS) entry which is preliminary data.</text>
</comment>
<comment type="catalytic activity">
    <reaction evidence="16">
        <text>L-tyrosyl-[protein] + ATP = O-phospho-L-tyrosyl-[protein] + ADP + H(+)</text>
        <dbReference type="Rhea" id="RHEA:10596"/>
        <dbReference type="Rhea" id="RHEA-COMP:10136"/>
        <dbReference type="Rhea" id="RHEA-COMP:20101"/>
        <dbReference type="ChEBI" id="CHEBI:15378"/>
        <dbReference type="ChEBI" id="CHEBI:30616"/>
        <dbReference type="ChEBI" id="CHEBI:46858"/>
        <dbReference type="ChEBI" id="CHEBI:61978"/>
        <dbReference type="ChEBI" id="CHEBI:456216"/>
        <dbReference type="EC" id="2.7.10.2"/>
    </reaction>
</comment>
<comment type="subcellular location">
    <subcellularLocation>
        <location evidence="1">Cell inner membrane</location>
        <topology evidence="1">Multi-pass membrane protein</topology>
    </subcellularLocation>
</comment>
<keyword evidence="14" id="KW-0472">Membrane</keyword>
<feature type="compositionally biased region" description="Low complexity" evidence="18">
    <location>
        <begin position="1"/>
        <end position="18"/>
    </location>
</feature>
<comment type="similarity">
    <text evidence="4">Belongs to the etk/wzc family.</text>
</comment>
<evidence type="ECO:0000256" key="10">
    <source>
        <dbReference type="ARBA" id="ARBA00022741"/>
    </source>
</evidence>
<feature type="coiled-coil region" evidence="17">
    <location>
        <begin position="193"/>
        <end position="220"/>
    </location>
</feature>
<evidence type="ECO:0000313" key="21">
    <source>
        <dbReference type="EMBL" id="MFE4107077.1"/>
    </source>
</evidence>
<dbReference type="Pfam" id="PF13614">
    <property type="entry name" value="AAA_31"/>
    <property type="match status" value="1"/>
</dbReference>
<name>A0ABW6IHE2_9CYAN</name>
<dbReference type="EC" id="2.7.10.2" evidence="5"/>